<evidence type="ECO:0000259" key="5">
    <source>
        <dbReference type="Pfam" id="PF22863"/>
    </source>
</evidence>
<reference evidence="6 7" key="1">
    <citation type="submission" date="2017-03" db="EMBL/GenBank/DDBJ databases">
        <title>Full genome sequence of a non-lethal Shewanella isolate that potentiates virulence of Vibio parahaemolyticus causing acute hepatopancreatic necrosis disease (AHPND) in shrimp.</title>
        <authorList>
            <person name="Prachumwat A."/>
            <person name="Sritunyalucksana K."/>
        </authorList>
    </citation>
    <scope>NUCLEOTIDE SEQUENCE [LARGE SCALE GENOMIC DNA]</scope>
    <source>
        <strain evidence="6 7">TH2012</strain>
        <plasmid evidence="7">psth1</plasmid>
    </source>
</reference>
<dbReference type="InterPro" id="IPR054461">
    <property type="entry name" value="TraI-like_C"/>
</dbReference>
<evidence type="ECO:0000313" key="6">
    <source>
        <dbReference type="EMBL" id="AZQ13289.1"/>
    </source>
</evidence>
<organism evidence="6 7">
    <name type="scientific">Shewanella khirikhana</name>
    <dbReference type="NCBI Taxonomy" id="1965282"/>
    <lineage>
        <taxon>Bacteria</taxon>
        <taxon>Pseudomonadati</taxon>
        <taxon>Pseudomonadota</taxon>
        <taxon>Gammaproteobacteria</taxon>
        <taxon>Alteromonadales</taxon>
        <taxon>Shewanellaceae</taxon>
        <taxon>Shewanella</taxon>
    </lineage>
</organism>
<dbReference type="Pfam" id="PF22287">
    <property type="entry name" value="TraI-like_C"/>
    <property type="match status" value="1"/>
</dbReference>
<dbReference type="NCBIfam" id="NF041893">
    <property type="entry name" value="TraI_MobP_relax"/>
    <property type="match status" value="1"/>
</dbReference>
<dbReference type="Pfam" id="PF18821">
    <property type="entry name" value="LPD7"/>
    <property type="match status" value="1"/>
</dbReference>
<dbReference type="Proteomes" id="UP000278437">
    <property type="component" value="Plasmid pSTH1"/>
</dbReference>
<dbReference type="Pfam" id="PF03432">
    <property type="entry name" value="Relaxase"/>
    <property type="match status" value="1"/>
</dbReference>
<evidence type="ECO:0000256" key="1">
    <source>
        <dbReference type="SAM" id="Coils"/>
    </source>
</evidence>
<evidence type="ECO:0000313" key="7">
    <source>
        <dbReference type="Proteomes" id="UP000278437"/>
    </source>
</evidence>
<keyword evidence="7" id="KW-1185">Reference proteome</keyword>
<feature type="domain" description="Large polyvalent protein-associated" evidence="3">
    <location>
        <begin position="417"/>
        <end position="503"/>
    </location>
</feature>
<dbReference type="InterPro" id="IPR005094">
    <property type="entry name" value="Endonuclease_MobA/VirD2"/>
</dbReference>
<dbReference type="EMBL" id="CP020374">
    <property type="protein sequence ID" value="AZQ13289.1"/>
    <property type="molecule type" value="Genomic_DNA"/>
</dbReference>
<feature type="domain" description="MobA/VirD2-like nuclease" evidence="2">
    <location>
        <begin position="22"/>
        <end position="154"/>
    </location>
</feature>
<dbReference type="RefSeq" id="WP_126169632.1">
    <property type="nucleotide sequence ID" value="NZ_CP020374.1"/>
</dbReference>
<protein>
    <submittedName>
        <fullName evidence="6">Relaxase/Mobilization nuclease domain protein</fullName>
    </submittedName>
</protein>
<feature type="domain" description="TraI-like C-terminal" evidence="4">
    <location>
        <begin position="631"/>
        <end position="709"/>
    </location>
</feature>
<dbReference type="InterPro" id="IPR054462">
    <property type="entry name" value="TraI_M"/>
</dbReference>
<evidence type="ECO:0000259" key="2">
    <source>
        <dbReference type="Pfam" id="PF03432"/>
    </source>
</evidence>
<proteinExistence type="predicted"/>
<keyword evidence="6" id="KW-0614">Plasmid</keyword>
<evidence type="ECO:0000259" key="3">
    <source>
        <dbReference type="Pfam" id="PF18821"/>
    </source>
</evidence>
<gene>
    <name evidence="6" type="ORF">STH12_04263</name>
</gene>
<evidence type="ECO:0000259" key="4">
    <source>
        <dbReference type="Pfam" id="PF22287"/>
    </source>
</evidence>
<sequence>MIAKHVPINSLKKSDFANLVNYITDSQDKIDRVGQISFSNCHSNNLDMAINEILATQQMNTRTTKDKTYHLIVSFRAGENPSKDILNDVEKTICQDLGFAEHQRVSVVHYDTDNVHMHIAINKIHPEKLTAVEPFYPYKTLAKSCASLEKKHGLDVDNHISLKIPSSGRASDLEHHSGIESLAGWIKRVCYEDIKSSKNWDELHKVMAFNGLALHKKGNGFVIESVESGVFVKASTVDRAFSKAKLEAKFGEFKESDFVGDKKRFYQKEPKKMRVDTSGLYARYLKEQANNRKRKTSILNALKRRKQFEVEMIKRSGKLKRILISLSDNYLMRKVLYRQASKSLKDNIKKINQKYQNERLALNKNNRRHTWADWLREQAEAGNVEALNALRARKGATLKGNTFSGQDSRHVKSGEVVTKGGVVRYQQGAEAGIRDDGQQLKIVRNITAEGVITALRMAQERFGNMLTVNGTDEFKALAVKAAVVGHVRVVFSAPELEKLKQKLLLEKQHDEINRRIIAGRGFNRAGDGADGRRTADRNDFRPWDEFASGVRSEQKSDVGAFGARSARQAAAGYNSVRHLSSIDVASIIKPSTVLLPGDACNDMDKQRSGRGADALRWNVFHSKITAAQMAAAEAYISERLDKRDQGILVPEHRPLTRPTKTAYLGARKVNGVSLMLFAEPDGAVAVFPVSTLKQFKVGELVSVNKDGVVSRARRTRR</sequence>
<accession>A0ABM8HK67</accession>
<keyword evidence="1" id="KW-0175">Coiled coil</keyword>
<dbReference type="InterPro" id="IPR040677">
    <property type="entry name" value="LPD7"/>
</dbReference>
<feature type="coiled-coil region" evidence="1">
    <location>
        <begin position="341"/>
        <end position="368"/>
    </location>
</feature>
<feature type="domain" description="TraI-like middle" evidence="5">
    <location>
        <begin position="168"/>
        <end position="255"/>
    </location>
</feature>
<dbReference type="Pfam" id="PF22863">
    <property type="entry name" value="TraI_middle"/>
    <property type="match status" value="1"/>
</dbReference>
<name>A0ABM8HK67_9GAMM</name>
<dbReference type="InterPro" id="IPR049751">
    <property type="entry name" value="TraI/MobA_relaxases"/>
</dbReference>
<geneLocation type="plasmid" evidence="7">
    <name>psth1</name>
</geneLocation>